<comment type="catalytic activity">
    <reaction evidence="6">
        <text>Couples ATP hydrolysis with the unwinding of duplex DNA by translocating in the 3'-5' direction.</text>
        <dbReference type="EC" id="5.6.2.4"/>
    </reaction>
</comment>
<evidence type="ECO:0000256" key="10">
    <source>
        <dbReference type="PROSITE-ProRule" id="PRU00560"/>
    </source>
</evidence>
<dbReference type="EMBL" id="CP008796">
    <property type="protein sequence ID" value="AIH03660.1"/>
    <property type="molecule type" value="Genomic_DNA"/>
</dbReference>
<dbReference type="OrthoDB" id="9765670at2"/>
<dbReference type="Pfam" id="PF13361">
    <property type="entry name" value="UvrD_C"/>
    <property type="match status" value="1"/>
</dbReference>
<dbReference type="STRING" id="289377.HL41_01875"/>
<evidence type="ECO:0000313" key="12">
    <source>
        <dbReference type="EMBL" id="AIH03660.1"/>
    </source>
</evidence>
<dbReference type="RefSeq" id="WP_038060024.1">
    <property type="nucleotide sequence ID" value="NZ_CP008796.1"/>
</dbReference>
<evidence type="ECO:0000259" key="11">
    <source>
        <dbReference type="PROSITE" id="PS51198"/>
    </source>
</evidence>
<dbReference type="InterPro" id="IPR000212">
    <property type="entry name" value="DNA_helicase_UvrD/REP"/>
</dbReference>
<evidence type="ECO:0000256" key="1">
    <source>
        <dbReference type="ARBA" id="ARBA00022741"/>
    </source>
</evidence>
<dbReference type="PROSITE" id="PS51198">
    <property type="entry name" value="UVRD_HELICASE_ATP_BIND"/>
    <property type="match status" value="1"/>
</dbReference>
<dbReference type="PaxDb" id="289377-HL41_01875"/>
<evidence type="ECO:0000256" key="6">
    <source>
        <dbReference type="ARBA" id="ARBA00034617"/>
    </source>
</evidence>
<keyword evidence="2 10" id="KW-0378">Hydrolase</keyword>
<accession>A0A075WRN9</accession>
<dbReference type="Pfam" id="PF13245">
    <property type="entry name" value="AAA_19"/>
    <property type="match status" value="1"/>
</dbReference>
<evidence type="ECO:0000256" key="4">
    <source>
        <dbReference type="ARBA" id="ARBA00022840"/>
    </source>
</evidence>
<evidence type="ECO:0000256" key="8">
    <source>
        <dbReference type="ARBA" id="ARBA00034923"/>
    </source>
</evidence>
<keyword evidence="1 10" id="KW-0547">Nucleotide-binding</keyword>
<gene>
    <name evidence="12" type="ORF">HL41_01875</name>
</gene>
<keyword evidence="3 10" id="KW-0347">Helicase</keyword>
<dbReference type="KEGG" id="tcm:HL41_01875"/>
<dbReference type="AlphaFoldDB" id="A0A075WRN9"/>
<evidence type="ECO:0000313" key="13">
    <source>
        <dbReference type="Proteomes" id="UP000028481"/>
    </source>
</evidence>
<protein>
    <recommendedName>
        <fullName evidence="7">DNA 3'-5' helicase</fullName>
        <ecNumber evidence="7">5.6.2.4</ecNumber>
    </recommendedName>
    <alternativeName>
        <fullName evidence="8">DNA 3'-5' helicase II</fullName>
    </alternativeName>
</protein>
<evidence type="ECO:0000256" key="7">
    <source>
        <dbReference type="ARBA" id="ARBA00034808"/>
    </source>
</evidence>
<dbReference type="Gene3D" id="1.10.486.10">
    <property type="entry name" value="PCRA, domain 4"/>
    <property type="match status" value="1"/>
</dbReference>
<dbReference type="PANTHER" id="PTHR11070:SF2">
    <property type="entry name" value="ATP-DEPENDENT DNA HELICASE SRS2"/>
    <property type="match status" value="1"/>
</dbReference>
<dbReference type="GO" id="GO:0016887">
    <property type="term" value="F:ATP hydrolysis activity"/>
    <property type="evidence" value="ECO:0007669"/>
    <property type="project" value="RHEA"/>
</dbReference>
<dbReference type="SUPFAM" id="SSF52540">
    <property type="entry name" value="P-loop containing nucleoside triphosphate hydrolases"/>
    <property type="match status" value="1"/>
</dbReference>
<name>A0A075WRN9_9BACT</name>
<keyword evidence="13" id="KW-1185">Reference proteome</keyword>
<dbReference type="Gene3D" id="3.40.50.300">
    <property type="entry name" value="P-loop containing nucleotide triphosphate hydrolases"/>
    <property type="match status" value="3"/>
</dbReference>
<comment type="catalytic activity">
    <reaction evidence="9">
        <text>ATP + H2O = ADP + phosphate + H(+)</text>
        <dbReference type="Rhea" id="RHEA:13065"/>
        <dbReference type="ChEBI" id="CHEBI:15377"/>
        <dbReference type="ChEBI" id="CHEBI:15378"/>
        <dbReference type="ChEBI" id="CHEBI:30616"/>
        <dbReference type="ChEBI" id="CHEBI:43474"/>
        <dbReference type="ChEBI" id="CHEBI:456216"/>
        <dbReference type="EC" id="5.6.2.4"/>
    </reaction>
</comment>
<organism evidence="12 13">
    <name type="scientific">Thermodesulfobacterium commune DSM 2178</name>
    <dbReference type="NCBI Taxonomy" id="289377"/>
    <lineage>
        <taxon>Bacteria</taxon>
        <taxon>Pseudomonadati</taxon>
        <taxon>Thermodesulfobacteriota</taxon>
        <taxon>Thermodesulfobacteria</taxon>
        <taxon>Thermodesulfobacteriales</taxon>
        <taxon>Thermodesulfobacteriaceae</taxon>
        <taxon>Thermodesulfobacterium</taxon>
    </lineage>
</organism>
<dbReference type="Proteomes" id="UP000028481">
    <property type="component" value="Chromosome"/>
</dbReference>
<dbReference type="eggNOG" id="COG0210">
    <property type="taxonomic scope" value="Bacteria"/>
</dbReference>
<dbReference type="GO" id="GO:0005524">
    <property type="term" value="F:ATP binding"/>
    <property type="evidence" value="ECO:0007669"/>
    <property type="project" value="UniProtKB-UniRule"/>
</dbReference>
<feature type="domain" description="UvrD-like helicase ATP-binding" evidence="11">
    <location>
        <begin position="2"/>
        <end position="229"/>
    </location>
</feature>
<sequence>MEFKLTKEQQEVLATLQDAIVIAGPGTGKTYTLVAKLKQLIEKNEVSPKKILVLTYSVKTLKELRQRLIQVGLEKIKVDTFHGYAYDVWCQHHQKPPKLITEKEKKEILKKLFGKTPKPLTKPANKLTFFEYLKKNQLLDFELLLYEVSSIHNLNFSGYHIIIDEFQDLSEDILEFLTLFKHATFTLFGDPNQSIYGFRGVNLKKIKDFWHNFRPNFKVLTLSQSFRCPEEILKIAEHFKCSPWEQIPYTSLKKEGKVQGLFFENPFQEREILTDLVKDLLGGLQLEQQTHEGISPKEIFVLARLKEVFQPLKEAFLKAGIPIHLVEDEAKATYETLQEFIYEAQSSAFSITDLIKKAPSKVKTYLENLWELSNQDKEKFLGYLISAQPSDFIDTDREGINFLSIHASKGLEAEVVILVGAEQGLIPLTIFKDTDEDEEKRLVYVALTRAKREFYFSGVKERKVYNFCLTQGLSPFFKGIPLKTFKPKPPKPKQPSLFNL</sequence>
<evidence type="ECO:0000256" key="3">
    <source>
        <dbReference type="ARBA" id="ARBA00022806"/>
    </source>
</evidence>
<dbReference type="InterPro" id="IPR014016">
    <property type="entry name" value="UvrD-like_ATP-bd"/>
</dbReference>
<dbReference type="GO" id="GO:0000725">
    <property type="term" value="P:recombinational repair"/>
    <property type="evidence" value="ECO:0007669"/>
    <property type="project" value="TreeGrafter"/>
</dbReference>
<evidence type="ECO:0000256" key="9">
    <source>
        <dbReference type="ARBA" id="ARBA00048988"/>
    </source>
</evidence>
<dbReference type="GO" id="GO:0003677">
    <property type="term" value="F:DNA binding"/>
    <property type="evidence" value="ECO:0007669"/>
    <property type="project" value="InterPro"/>
</dbReference>
<dbReference type="GO" id="GO:0043138">
    <property type="term" value="F:3'-5' DNA helicase activity"/>
    <property type="evidence" value="ECO:0007669"/>
    <property type="project" value="UniProtKB-EC"/>
</dbReference>
<dbReference type="HOGENOM" id="CLU_004585_6_1_0"/>
<dbReference type="CDD" id="cd17932">
    <property type="entry name" value="DEXQc_UvrD"/>
    <property type="match status" value="1"/>
</dbReference>
<dbReference type="InterPro" id="IPR027417">
    <property type="entry name" value="P-loop_NTPase"/>
</dbReference>
<keyword evidence="5" id="KW-0413">Isomerase</keyword>
<dbReference type="InterPro" id="IPR014017">
    <property type="entry name" value="DNA_helicase_UvrD-like_C"/>
</dbReference>
<dbReference type="EC" id="5.6.2.4" evidence="7"/>
<keyword evidence="4 10" id="KW-0067">ATP-binding</keyword>
<feature type="binding site" evidence="10">
    <location>
        <begin position="23"/>
        <end position="30"/>
    </location>
    <ligand>
        <name>ATP</name>
        <dbReference type="ChEBI" id="CHEBI:30616"/>
    </ligand>
</feature>
<reference evidence="12 13" key="1">
    <citation type="journal article" date="2015" name="Genome Announc.">
        <title>Genome Sequence of a Sulfate-Reducing Thermophilic Bacterium, Thermodesulfobacterium commune DSM 2178T (Phylum Thermodesulfobacteria).</title>
        <authorList>
            <person name="Bhatnagar S."/>
            <person name="Badger J.H."/>
            <person name="Madupu R."/>
            <person name="Khouri H.M."/>
            <person name="O'Connor E.M."/>
            <person name="Robb F.T."/>
            <person name="Ward N.L."/>
            <person name="Eisen J.A."/>
        </authorList>
    </citation>
    <scope>NUCLEOTIDE SEQUENCE [LARGE SCALE GENOMIC DNA]</scope>
    <source>
        <strain evidence="12 13">DSM 2178</strain>
    </source>
</reference>
<evidence type="ECO:0000256" key="5">
    <source>
        <dbReference type="ARBA" id="ARBA00023235"/>
    </source>
</evidence>
<proteinExistence type="predicted"/>
<evidence type="ECO:0000256" key="2">
    <source>
        <dbReference type="ARBA" id="ARBA00022801"/>
    </source>
</evidence>
<dbReference type="PANTHER" id="PTHR11070">
    <property type="entry name" value="UVRD / RECB / PCRA DNA HELICASE FAMILY MEMBER"/>
    <property type="match status" value="1"/>
</dbReference>